<dbReference type="SUPFAM" id="SSF56801">
    <property type="entry name" value="Acetyl-CoA synthetase-like"/>
    <property type="match status" value="1"/>
</dbReference>
<keyword evidence="6" id="KW-1185">Reference proteome</keyword>
<dbReference type="EMBL" id="CAEY01001945">
    <property type="status" value="NOT_ANNOTATED_CDS"/>
    <property type="molecule type" value="Genomic_DNA"/>
</dbReference>
<dbReference type="Proteomes" id="UP000015104">
    <property type="component" value="Unassembled WGS sequence"/>
</dbReference>
<evidence type="ECO:0000256" key="4">
    <source>
        <dbReference type="ARBA" id="ARBA00022840"/>
    </source>
</evidence>
<evidence type="ECO:0008006" key="7">
    <source>
        <dbReference type="Google" id="ProtNLM"/>
    </source>
</evidence>
<keyword evidence="4" id="KW-0067">ATP-binding</keyword>
<evidence type="ECO:0000256" key="3">
    <source>
        <dbReference type="ARBA" id="ARBA00022741"/>
    </source>
</evidence>
<accession>T1KB73</accession>
<evidence type="ECO:0000256" key="1">
    <source>
        <dbReference type="ARBA" id="ARBA00006432"/>
    </source>
</evidence>
<dbReference type="GO" id="GO:0004467">
    <property type="term" value="F:long-chain fatty acid-CoA ligase activity"/>
    <property type="evidence" value="ECO:0007669"/>
    <property type="project" value="TreeGrafter"/>
</dbReference>
<dbReference type="STRING" id="32264.T1KB73"/>
<protein>
    <recommendedName>
        <fullName evidence="7">AMP-binding enzyme C-terminal domain-containing protein</fullName>
    </recommendedName>
</protein>
<reference evidence="6" key="1">
    <citation type="submission" date="2011-08" db="EMBL/GenBank/DDBJ databases">
        <authorList>
            <person name="Rombauts S."/>
        </authorList>
    </citation>
    <scope>NUCLEOTIDE SEQUENCE</scope>
    <source>
        <strain evidence="6">London</strain>
    </source>
</reference>
<organism evidence="5 6">
    <name type="scientific">Tetranychus urticae</name>
    <name type="common">Two-spotted spider mite</name>
    <dbReference type="NCBI Taxonomy" id="32264"/>
    <lineage>
        <taxon>Eukaryota</taxon>
        <taxon>Metazoa</taxon>
        <taxon>Ecdysozoa</taxon>
        <taxon>Arthropoda</taxon>
        <taxon>Chelicerata</taxon>
        <taxon>Arachnida</taxon>
        <taxon>Acari</taxon>
        <taxon>Acariformes</taxon>
        <taxon>Trombidiformes</taxon>
        <taxon>Prostigmata</taxon>
        <taxon>Eleutherengona</taxon>
        <taxon>Raphignathae</taxon>
        <taxon>Tetranychoidea</taxon>
        <taxon>Tetranychidae</taxon>
        <taxon>Tetranychus</taxon>
    </lineage>
</organism>
<dbReference type="eggNOG" id="KOG1179">
    <property type="taxonomic scope" value="Eukaryota"/>
</dbReference>
<evidence type="ECO:0000256" key="2">
    <source>
        <dbReference type="ARBA" id="ARBA00022598"/>
    </source>
</evidence>
<dbReference type="GO" id="GO:0044539">
    <property type="term" value="P:long-chain fatty acid import into cell"/>
    <property type="evidence" value="ECO:0007669"/>
    <property type="project" value="TreeGrafter"/>
</dbReference>
<comment type="similarity">
    <text evidence="1">Belongs to the ATP-dependent AMP-binding enzyme family.</text>
</comment>
<dbReference type="AlphaFoldDB" id="T1KB73"/>
<keyword evidence="2" id="KW-0436">Ligase</keyword>
<keyword evidence="3" id="KW-0547">Nucleotide-binding</keyword>
<evidence type="ECO:0000313" key="5">
    <source>
        <dbReference type="EnsemblMetazoa" id="tetur08g03080.1"/>
    </source>
</evidence>
<sequence>MVAVRDTTGSLDLKDLLIKMKKELPQYAIPIFIRLTADIEVTSTFKMPKFTLKKESYDINLVNDPIYVLDWKNEEYKKLDKETYNKIINGEYKF</sequence>
<dbReference type="GO" id="GO:0005789">
    <property type="term" value="C:endoplasmic reticulum membrane"/>
    <property type="evidence" value="ECO:0007669"/>
    <property type="project" value="TreeGrafter"/>
</dbReference>
<dbReference type="GO" id="GO:0005524">
    <property type="term" value="F:ATP binding"/>
    <property type="evidence" value="ECO:0007669"/>
    <property type="project" value="UniProtKB-KW"/>
</dbReference>
<dbReference type="PANTHER" id="PTHR43107:SF15">
    <property type="entry name" value="FATTY ACID TRANSPORT PROTEIN 3, ISOFORM A"/>
    <property type="match status" value="1"/>
</dbReference>
<proteinExistence type="inferred from homology"/>
<dbReference type="HOGENOM" id="CLU_000022_46_1_1"/>
<dbReference type="GO" id="GO:0005324">
    <property type="term" value="F:long-chain fatty acid transmembrane transporter activity"/>
    <property type="evidence" value="ECO:0007669"/>
    <property type="project" value="TreeGrafter"/>
</dbReference>
<dbReference type="EnsemblMetazoa" id="tetur08g03080.1">
    <property type="protein sequence ID" value="tetur08g03080.1"/>
    <property type="gene ID" value="tetur08g03080"/>
</dbReference>
<dbReference type="GO" id="GO:0005886">
    <property type="term" value="C:plasma membrane"/>
    <property type="evidence" value="ECO:0007669"/>
    <property type="project" value="TreeGrafter"/>
</dbReference>
<name>T1KB73_TETUR</name>
<evidence type="ECO:0000313" key="6">
    <source>
        <dbReference type="Proteomes" id="UP000015104"/>
    </source>
</evidence>
<reference evidence="5" key="2">
    <citation type="submission" date="2015-06" db="UniProtKB">
        <authorList>
            <consortium name="EnsemblMetazoa"/>
        </authorList>
    </citation>
    <scope>IDENTIFICATION</scope>
</reference>
<dbReference type="PANTHER" id="PTHR43107">
    <property type="entry name" value="LONG-CHAIN FATTY ACID TRANSPORT PROTEIN"/>
    <property type="match status" value="1"/>
</dbReference>